<dbReference type="SUPFAM" id="SSF52833">
    <property type="entry name" value="Thioredoxin-like"/>
    <property type="match status" value="1"/>
</dbReference>
<dbReference type="PROSITE" id="PS51353">
    <property type="entry name" value="ARSC"/>
    <property type="match status" value="1"/>
</dbReference>
<gene>
    <name evidence="3" type="ORF">ACFO6X_03265</name>
</gene>
<reference evidence="4" key="1">
    <citation type="journal article" date="2019" name="Int. J. Syst. Evol. Microbiol.">
        <title>The Global Catalogue of Microorganisms (GCM) 10K type strain sequencing project: providing services to taxonomists for standard genome sequencing and annotation.</title>
        <authorList>
            <consortium name="The Broad Institute Genomics Platform"/>
            <consortium name="The Broad Institute Genome Sequencing Center for Infectious Disease"/>
            <person name="Wu L."/>
            <person name="Ma J."/>
        </authorList>
    </citation>
    <scope>NUCLEOTIDE SEQUENCE [LARGE SCALE GENOMIC DNA]</scope>
    <source>
        <strain evidence="4">CCUG 49452</strain>
    </source>
</reference>
<dbReference type="NCBIfam" id="TIGR01617">
    <property type="entry name" value="arsC_related"/>
    <property type="match status" value="1"/>
</dbReference>
<dbReference type="Gene3D" id="3.40.30.10">
    <property type="entry name" value="Glutaredoxin"/>
    <property type="match status" value="1"/>
</dbReference>
<dbReference type="CDD" id="cd03035">
    <property type="entry name" value="ArsC_Yffb"/>
    <property type="match status" value="1"/>
</dbReference>
<name>A0ABV9Q9Z0_9BURK</name>
<evidence type="ECO:0000256" key="2">
    <source>
        <dbReference type="PROSITE-ProRule" id="PRU01282"/>
    </source>
</evidence>
<organism evidence="3 4">
    <name type="scientific">Giesbergeria sinuosa</name>
    <dbReference type="NCBI Taxonomy" id="80883"/>
    <lineage>
        <taxon>Bacteria</taxon>
        <taxon>Pseudomonadati</taxon>
        <taxon>Pseudomonadota</taxon>
        <taxon>Betaproteobacteria</taxon>
        <taxon>Burkholderiales</taxon>
        <taxon>Comamonadaceae</taxon>
        <taxon>Giesbergeria</taxon>
    </lineage>
</organism>
<keyword evidence="4" id="KW-1185">Reference proteome</keyword>
<comment type="caution">
    <text evidence="3">The sequence shown here is derived from an EMBL/GenBank/DDBJ whole genome shotgun (WGS) entry which is preliminary data.</text>
</comment>
<accession>A0ABV9Q9Z0</accession>
<dbReference type="Proteomes" id="UP001596001">
    <property type="component" value="Unassembled WGS sequence"/>
</dbReference>
<dbReference type="PANTHER" id="PTHR30041:SF8">
    <property type="entry name" value="PROTEIN YFFB"/>
    <property type="match status" value="1"/>
</dbReference>
<proteinExistence type="inferred from homology"/>
<evidence type="ECO:0000256" key="1">
    <source>
        <dbReference type="ARBA" id="ARBA00007198"/>
    </source>
</evidence>
<dbReference type="EMBL" id="JBHSHJ010000002">
    <property type="protein sequence ID" value="MFC4788014.1"/>
    <property type="molecule type" value="Genomic_DNA"/>
</dbReference>
<dbReference type="NCBIfam" id="NF008107">
    <property type="entry name" value="PRK10853.1"/>
    <property type="match status" value="1"/>
</dbReference>
<comment type="similarity">
    <text evidence="1 2">Belongs to the ArsC family.</text>
</comment>
<protein>
    <submittedName>
        <fullName evidence="3">ArsC family reductase</fullName>
    </submittedName>
</protein>
<evidence type="ECO:0000313" key="4">
    <source>
        <dbReference type="Proteomes" id="UP001596001"/>
    </source>
</evidence>
<dbReference type="InterPro" id="IPR036249">
    <property type="entry name" value="Thioredoxin-like_sf"/>
</dbReference>
<dbReference type="Pfam" id="PF03960">
    <property type="entry name" value="ArsC"/>
    <property type="match status" value="1"/>
</dbReference>
<dbReference type="PANTHER" id="PTHR30041">
    <property type="entry name" value="ARSENATE REDUCTASE"/>
    <property type="match status" value="1"/>
</dbReference>
<sequence length="123" mass="13972">MRTTDITLYGIAHCDTVKKARAWLAMQGLAYQFHDFKKQGVPAERLSAWMTAVGWERLLNRQGTTWRKLDPALQSTVGDAASASTLLLEHSSAIKRPVIEWQQGETTEIMVGFDPQQWEQRLV</sequence>
<dbReference type="InterPro" id="IPR006504">
    <property type="entry name" value="Tscrpt_reg_Spx/MgsR"/>
</dbReference>
<dbReference type="RefSeq" id="WP_382430027.1">
    <property type="nucleotide sequence ID" value="NZ_JBHSHJ010000002.1"/>
</dbReference>
<evidence type="ECO:0000313" key="3">
    <source>
        <dbReference type="EMBL" id="MFC4788014.1"/>
    </source>
</evidence>
<dbReference type="InterPro" id="IPR006660">
    <property type="entry name" value="Arsenate_reductase-like"/>
</dbReference>